<dbReference type="Gene3D" id="3.90.79.10">
    <property type="entry name" value="Nucleoside Triphosphate Pyrophosphohydrolase"/>
    <property type="match status" value="1"/>
</dbReference>
<evidence type="ECO:0000313" key="6">
    <source>
        <dbReference type="EMBL" id="GEN03644.1"/>
    </source>
</evidence>
<evidence type="ECO:0000313" key="7">
    <source>
        <dbReference type="EMBL" id="OUI93467.1"/>
    </source>
</evidence>
<dbReference type="Pfam" id="PF00293">
    <property type="entry name" value="NUDIX"/>
    <property type="match status" value="1"/>
</dbReference>
<dbReference type="PANTHER" id="PTHR43736:SF1">
    <property type="entry name" value="DIHYDRONEOPTERIN TRIPHOSPHATE DIPHOSPHATASE"/>
    <property type="match status" value="1"/>
</dbReference>
<comment type="cofactor">
    <cofactor evidence="1">
        <name>Mg(2+)</name>
        <dbReference type="ChEBI" id="CHEBI:18420"/>
    </cofactor>
</comment>
<name>A0A252ATR3_9PROT</name>
<evidence type="ECO:0000256" key="3">
    <source>
        <dbReference type="RuleBase" id="RU003476"/>
    </source>
</evidence>
<comment type="similarity">
    <text evidence="3">Belongs to the Nudix hydrolase family.</text>
</comment>
<evidence type="ECO:0000313" key="9">
    <source>
        <dbReference type="Proteomes" id="UP000194641"/>
    </source>
</evidence>
<evidence type="ECO:0000313" key="5">
    <source>
        <dbReference type="EMBL" id="GAN61812.1"/>
    </source>
</evidence>
<dbReference type="AlphaFoldDB" id="A0A252ATR3"/>
<keyword evidence="8" id="KW-1185">Reference proteome</keyword>
<gene>
    <name evidence="5" type="ORF">Abin_002_068</name>
    <name evidence="6" type="ORF">AIN02nite_16690</name>
    <name evidence="7" type="ORF">HK17_08030</name>
</gene>
<organism evidence="7 9">
    <name type="scientific">Acetobacter indonesiensis</name>
    <dbReference type="NCBI Taxonomy" id="104101"/>
    <lineage>
        <taxon>Bacteria</taxon>
        <taxon>Pseudomonadati</taxon>
        <taxon>Pseudomonadota</taxon>
        <taxon>Alphaproteobacteria</taxon>
        <taxon>Acetobacterales</taxon>
        <taxon>Acetobacteraceae</taxon>
        <taxon>Acetobacter</taxon>
    </lineage>
</organism>
<dbReference type="InterPro" id="IPR020476">
    <property type="entry name" value="Nudix_hydrolase"/>
</dbReference>
<dbReference type="SUPFAM" id="SSF55811">
    <property type="entry name" value="Nudix"/>
    <property type="match status" value="1"/>
</dbReference>
<dbReference type="Proteomes" id="UP000032673">
    <property type="component" value="Unassembled WGS sequence"/>
</dbReference>
<dbReference type="InterPro" id="IPR015797">
    <property type="entry name" value="NUDIX_hydrolase-like_dom_sf"/>
</dbReference>
<evidence type="ECO:0000313" key="8">
    <source>
        <dbReference type="Proteomes" id="UP000032673"/>
    </source>
</evidence>
<comment type="caution">
    <text evidence="7">The sequence shown here is derived from an EMBL/GenBank/DDBJ whole genome shotgun (WGS) entry which is preliminary data.</text>
</comment>
<accession>A0A252ATR3</accession>
<sequence length="151" mass="16123">MTQPTSFMPRVGVLAAVQHGSDFLLVQRANAPDAGLWGFPGGRVEAGETLFQAAERELTEETGICATACSVVDVFDSLHHTPEGTLAFHYVIIVVRCTIDNNTPCPPPIAGDDAADARWFSYADIQELGARSSSRLAGLTTLMMKKADSPS</sequence>
<dbReference type="GO" id="GO:0016787">
    <property type="term" value="F:hydrolase activity"/>
    <property type="evidence" value="ECO:0007669"/>
    <property type="project" value="UniProtKB-KW"/>
</dbReference>
<dbReference type="CDD" id="cd04673">
    <property type="entry name" value="NUDIX_ADPRase"/>
    <property type="match status" value="1"/>
</dbReference>
<evidence type="ECO:0000313" key="10">
    <source>
        <dbReference type="Proteomes" id="UP000321104"/>
    </source>
</evidence>
<dbReference type="PROSITE" id="PS00893">
    <property type="entry name" value="NUDIX_BOX"/>
    <property type="match status" value="1"/>
</dbReference>
<proteinExistence type="inferred from homology"/>
<dbReference type="RefSeq" id="WP_052948137.1">
    <property type="nucleotide sequence ID" value="NZ_BAMW01000002.1"/>
</dbReference>
<feature type="domain" description="Nudix hydrolase" evidence="4">
    <location>
        <begin position="8"/>
        <end position="143"/>
    </location>
</feature>
<dbReference type="Proteomes" id="UP000321104">
    <property type="component" value="Unassembled WGS sequence"/>
</dbReference>
<reference evidence="5 8" key="1">
    <citation type="submission" date="2012-11" db="EMBL/GenBank/DDBJ databases">
        <title>Whole genome sequence of Acetobacter indonesiensis 5H-1.</title>
        <authorList>
            <person name="Azuma Y."/>
            <person name="Higashiura N."/>
            <person name="Hirakawa H."/>
            <person name="Matsushita K."/>
        </authorList>
    </citation>
    <scope>NUCLEOTIDE SEQUENCE [LARGE SCALE GENOMIC DNA]</scope>
    <source>
        <strain evidence="5 8">5H-1</strain>
    </source>
</reference>
<keyword evidence="2 3" id="KW-0378">Hydrolase</keyword>
<evidence type="ECO:0000256" key="2">
    <source>
        <dbReference type="ARBA" id="ARBA00022801"/>
    </source>
</evidence>
<dbReference type="InterPro" id="IPR020084">
    <property type="entry name" value="NUDIX_hydrolase_CS"/>
</dbReference>
<dbReference type="EMBL" id="BAMW01000002">
    <property type="protein sequence ID" value="GAN61812.1"/>
    <property type="molecule type" value="Genomic_DNA"/>
</dbReference>
<evidence type="ECO:0000256" key="1">
    <source>
        <dbReference type="ARBA" id="ARBA00001946"/>
    </source>
</evidence>
<reference evidence="9" key="2">
    <citation type="submission" date="2014-06" db="EMBL/GenBank/DDBJ databases">
        <authorList>
            <person name="Winans N.J."/>
            <person name="Newell P.D."/>
            <person name="Douglas A.E."/>
        </authorList>
    </citation>
    <scope>NUCLEOTIDE SEQUENCE [LARGE SCALE GENOMIC DNA]</scope>
</reference>
<dbReference type="EMBL" id="BJXQ01000008">
    <property type="protein sequence ID" value="GEN03644.1"/>
    <property type="molecule type" value="Genomic_DNA"/>
</dbReference>
<dbReference type="Proteomes" id="UP000194641">
    <property type="component" value="Unassembled WGS sequence"/>
</dbReference>
<dbReference type="EMBL" id="JOPA01000021">
    <property type="protein sequence ID" value="OUI93467.1"/>
    <property type="molecule type" value="Genomic_DNA"/>
</dbReference>
<dbReference type="InterPro" id="IPR000086">
    <property type="entry name" value="NUDIX_hydrolase_dom"/>
</dbReference>
<reference evidence="6 10" key="4">
    <citation type="submission" date="2019-07" db="EMBL/GenBank/DDBJ databases">
        <title>Whole genome shotgun sequence of Acetobacter indonesiensis NBRC 16471.</title>
        <authorList>
            <person name="Hosoyama A."/>
            <person name="Uohara A."/>
            <person name="Ohji S."/>
            <person name="Ichikawa N."/>
        </authorList>
    </citation>
    <scope>NUCLEOTIDE SEQUENCE [LARGE SCALE GENOMIC DNA]</scope>
    <source>
        <strain evidence="6 10">NBRC 16471</strain>
    </source>
</reference>
<reference evidence="7" key="3">
    <citation type="submission" date="2014-06" db="EMBL/GenBank/DDBJ databases">
        <authorList>
            <person name="Ju J."/>
            <person name="Zhang J."/>
        </authorList>
    </citation>
    <scope>NUCLEOTIDE SEQUENCE [LARGE SCALE GENOMIC DNA]</scope>
    <source>
        <strain evidence="7">DmL_051</strain>
    </source>
</reference>
<dbReference type="PROSITE" id="PS51462">
    <property type="entry name" value="NUDIX"/>
    <property type="match status" value="1"/>
</dbReference>
<dbReference type="PRINTS" id="PR00502">
    <property type="entry name" value="NUDIXFAMILY"/>
</dbReference>
<protein>
    <submittedName>
        <fullName evidence="5 7">Hydrolase</fullName>
    </submittedName>
</protein>
<dbReference type="PANTHER" id="PTHR43736">
    <property type="entry name" value="ADP-RIBOSE PYROPHOSPHATASE"/>
    <property type="match status" value="1"/>
</dbReference>
<evidence type="ECO:0000259" key="4">
    <source>
        <dbReference type="PROSITE" id="PS51462"/>
    </source>
</evidence>